<reference evidence="5" key="1">
    <citation type="journal article" date="2023" name="Science">
        <title>Genome structures resolve the early diversification of teleost fishes.</title>
        <authorList>
            <person name="Parey E."/>
            <person name="Louis A."/>
            <person name="Montfort J."/>
            <person name="Bouchez O."/>
            <person name="Roques C."/>
            <person name="Iampietro C."/>
            <person name="Lluch J."/>
            <person name="Castinel A."/>
            <person name="Donnadieu C."/>
            <person name="Desvignes T."/>
            <person name="Floi Bucao C."/>
            <person name="Jouanno E."/>
            <person name="Wen M."/>
            <person name="Mejri S."/>
            <person name="Dirks R."/>
            <person name="Jansen H."/>
            <person name="Henkel C."/>
            <person name="Chen W.J."/>
            <person name="Zahm M."/>
            <person name="Cabau C."/>
            <person name="Klopp C."/>
            <person name="Thompson A.W."/>
            <person name="Robinson-Rechavi M."/>
            <person name="Braasch I."/>
            <person name="Lecointre G."/>
            <person name="Bobe J."/>
            <person name="Postlethwait J.H."/>
            <person name="Berthelot C."/>
            <person name="Roest Crollius H."/>
            <person name="Guiguen Y."/>
        </authorList>
    </citation>
    <scope>NUCLEOTIDE SEQUENCE</scope>
    <source>
        <strain evidence="5">NC1722</strain>
    </source>
</reference>
<dbReference type="Proteomes" id="UP001221898">
    <property type="component" value="Unassembled WGS sequence"/>
</dbReference>
<evidence type="ECO:0000256" key="1">
    <source>
        <dbReference type="ARBA" id="ARBA00022729"/>
    </source>
</evidence>
<keyword evidence="6" id="KW-1185">Reference proteome</keyword>
<feature type="domain" description="ZP" evidence="4">
    <location>
        <begin position="214"/>
        <end position="459"/>
    </location>
</feature>
<evidence type="ECO:0000256" key="2">
    <source>
        <dbReference type="ARBA" id="ARBA00023157"/>
    </source>
</evidence>
<evidence type="ECO:0000313" key="5">
    <source>
        <dbReference type="EMBL" id="KAJ8417501.1"/>
    </source>
</evidence>
<evidence type="ECO:0000259" key="4">
    <source>
        <dbReference type="PROSITE" id="PS51034"/>
    </source>
</evidence>
<accession>A0AAD7TC70</accession>
<name>A0AAD7TC70_9TELE</name>
<dbReference type="SMART" id="SM00241">
    <property type="entry name" value="ZP"/>
    <property type="match status" value="1"/>
</dbReference>
<dbReference type="Gene3D" id="2.60.40.3210">
    <property type="entry name" value="Zona pellucida, ZP-N domain"/>
    <property type="match status" value="1"/>
</dbReference>
<dbReference type="PROSITE" id="PS51034">
    <property type="entry name" value="ZP_2"/>
    <property type="match status" value="1"/>
</dbReference>
<comment type="caution">
    <text evidence="5">The sequence shown here is derived from an EMBL/GenBank/DDBJ whole genome shotgun (WGS) entry which is preliminary data.</text>
</comment>
<dbReference type="EMBL" id="JAINUG010000003">
    <property type="protein sequence ID" value="KAJ8417501.1"/>
    <property type="molecule type" value="Genomic_DNA"/>
</dbReference>
<dbReference type="InterPro" id="IPR042235">
    <property type="entry name" value="ZP-C_dom"/>
</dbReference>
<organism evidence="5 6">
    <name type="scientific">Aldrovandia affinis</name>
    <dbReference type="NCBI Taxonomy" id="143900"/>
    <lineage>
        <taxon>Eukaryota</taxon>
        <taxon>Metazoa</taxon>
        <taxon>Chordata</taxon>
        <taxon>Craniata</taxon>
        <taxon>Vertebrata</taxon>
        <taxon>Euteleostomi</taxon>
        <taxon>Actinopterygii</taxon>
        <taxon>Neopterygii</taxon>
        <taxon>Teleostei</taxon>
        <taxon>Notacanthiformes</taxon>
        <taxon>Halosauridae</taxon>
        <taxon>Aldrovandia</taxon>
    </lineage>
</organism>
<dbReference type="Pfam" id="PF23344">
    <property type="entry name" value="ZP-N"/>
    <property type="match status" value="1"/>
</dbReference>
<protein>
    <recommendedName>
        <fullName evidence="4">ZP domain-containing protein</fullName>
    </recommendedName>
</protein>
<dbReference type="Pfam" id="PF00100">
    <property type="entry name" value="Zona_pellucida"/>
    <property type="match status" value="1"/>
</dbReference>
<dbReference type="InterPro" id="IPR055356">
    <property type="entry name" value="ZP-N"/>
</dbReference>
<evidence type="ECO:0000256" key="3">
    <source>
        <dbReference type="ARBA" id="ARBA00023180"/>
    </source>
</evidence>
<dbReference type="InterPro" id="IPR001507">
    <property type="entry name" value="ZP_dom"/>
</dbReference>
<dbReference type="PANTHER" id="PTHR14002">
    <property type="entry name" value="ENDOGLIN/TGF-BETA RECEPTOR TYPE III"/>
    <property type="match status" value="1"/>
</dbReference>
<gene>
    <name evidence="5" type="ORF">AAFF_G00223440</name>
</gene>
<dbReference type="PANTHER" id="PTHR14002:SF59">
    <property type="entry name" value="CUB AND ZONA PELLUCIDA-LIKE DOMAIN-CONTAINING PROTEIN 1-RELATED"/>
    <property type="match status" value="1"/>
</dbReference>
<sequence>MAYDPDGDQVKCRYGLNSYTECSACQQHSGFYLDQDNCSLHYFGYSSSGARVFELVLEDFPRQHIWLHYSTGTSRSARSPRSIPLQFIVRVDGAVPSCTEGLYLPKLLYPTPYNGQIFNTSVDQEWEITVKAQATVSHLSDFLISGPLNITERETFHGSVAELTISWTPTETDNGNHFAICFIAESKLGYNVYHSEMRCVILSVGPKTGEANVICSETTMTVEVQKSSIIGLHEDHLRLNDPSCTLASNGTHVIGTMSLNSCGTVLEEDDDNLIFKNEITSFDEPYAVITRRHEVEIMFSCMYPKTGTVSLEFKAHKIPYVFTEKGFGRFTYHFEFFHSDLFYHMVDPSTYPVEVPLKEMLYMEIRATSSITNTVLFVESCRATPIDDPNYYLFYSIIENGCIVDGTLVEYPRNNSDYKFGMEAFKFIGNYDEVFISCSVILCTASDPDTRCAQGCIMPLLPLQSTTIEGDQCLSRPPATTFPRGLCVSKEALTYMKFQNNGLKASA</sequence>
<keyword evidence="3" id="KW-0325">Glycoprotein</keyword>
<dbReference type="AlphaFoldDB" id="A0AAD7TC70"/>
<evidence type="ECO:0000313" key="6">
    <source>
        <dbReference type="Proteomes" id="UP001221898"/>
    </source>
</evidence>
<dbReference type="InterPro" id="IPR048290">
    <property type="entry name" value="ZP_chr"/>
</dbReference>
<dbReference type="InterPro" id="IPR055355">
    <property type="entry name" value="ZP-C"/>
</dbReference>
<keyword evidence="2" id="KW-1015">Disulfide bond</keyword>
<proteinExistence type="predicted"/>
<dbReference type="PRINTS" id="PR00023">
    <property type="entry name" value="ZPELLUCIDA"/>
</dbReference>
<dbReference type="Gene3D" id="2.60.40.4100">
    <property type="entry name" value="Zona pellucida, ZP-C domain"/>
    <property type="match status" value="1"/>
</dbReference>
<keyword evidence="1" id="KW-0732">Signal</keyword>